<dbReference type="SUPFAM" id="SSF52374">
    <property type="entry name" value="Nucleotidylyl transferase"/>
    <property type="match status" value="1"/>
</dbReference>
<dbReference type="InterPro" id="IPR001278">
    <property type="entry name" value="Arg-tRNA-ligase"/>
</dbReference>
<dbReference type="GO" id="GO:0005524">
    <property type="term" value="F:ATP binding"/>
    <property type="evidence" value="ECO:0007669"/>
    <property type="project" value="InterPro"/>
</dbReference>
<name>A0A382X785_9ZZZZ</name>
<feature type="non-terminal residue" evidence="3">
    <location>
        <position position="190"/>
    </location>
</feature>
<gene>
    <name evidence="3" type="ORF">METZ01_LOCUS419062</name>
</gene>
<organism evidence="3">
    <name type="scientific">marine metagenome</name>
    <dbReference type="NCBI Taxonomy" id="408172"/>
    <lineage>
        <taxon>unclassified sequences</taxon>
        <taxon>metagenomes</taxon>
        <taxon>ecological metagenomes</taxon>
    </lineage>
</organism>
<sequence length="190" mass="21942">MLLLGWKTILDENALQQDAIAELERLYKEINGNESLRDKARAELVKLQQGDEENINIWRSMIALSQKQFDSLYERLGICFDQTLGESFYNRFLAETVNQLQARHIAEVSEGALVVRFPGNKQLEDKAAIVQKSDGAANYTTTDLATLAYRQSEWTPDKIVYVTDGRQQLHFQQLFSIFRRWRPGIEVDLE</sequence>
<feature type="domain" description="Arginyl-tRNA synthetase catalytic core" evidence="2">
    <location>
        <begin position="1"/>
        <end position="180"/>
    </location>
</feature>
<evidence type="ECO:0000259" key="2">
    <source>
        <dbReference type="Pfam" id="PF00750"/>
    </source>
</evidence>
<dbReference type="AlphaFoldDB" id="A0A382X785"/>
<dbReference type="InterPro" id="IPR014729">
    <property type="entry name" value="Rossmann-like_a/b/a_fold"/>
</dbReference>
<evidence type="ECO:0000313" key="3">
    <source>
        <dbReference type="EMBL" id="SVD66208.1"/>
    </source>
</evidence>
<accession>A0A382X785</accession>
<reference evidence="3" key="1">
    <citation type="submission" date="2018-05" db="EMBL/GenBank/DDBJ databases">
        <authorList>
            <person name="Lanie J.A."/>
            <person name="Ng W.-L."/>
            <person name="Kazmierczak K.M."/>
            <person name="Andrzejewski T.M."/>
            <person name="Davidsen T.M."/>
            <person name="Wayne K.J."/>
            <person name="Tettelin H."/>
            <person name="Glass J.I."/>
            <person name="Rusch D."/>
            <person name="Podicherti R."/>
            <person name="Tsui H.-C.T."/>
            <person name="Winkler M.E."/>
        </authorList>
    </citation>
    <scope>NUCLEOTIDE SEQUENCE</scope>
</reference>
<dbReference type="EMBL" id="UINC01165043">
    <property type="protein sequence ID" value="SVD66208.1"/>
    <property type="molecule type" value="Genomic_DNA"/>
</dbReference>
<dbReference type="Gene3D" id="3.40.50.620">
    <property type="entry name" value="HUPs"/>
    <property type="match status" value="1"/>
</dbReference>
<protein>
    <recommendedName>
        <fullName evidence="2">Arginyl-tRNA synthetase catalytic core domain-containing protein</fullName>
    </recommendedName>
</protein>
<dbReference type="InterPro" id="IPR035684">
    <property type="entry name" value="ArgRS_core"/>
</dbReference>
<evidence type="ECO:0000256" key="1">
    <source>
        <dbReference type="SAM" id="Coils"/>
    </source>
</evidence>
<dbReference type="PANTHER" id="PTHR11956">
    <property type="entry name" value="ARGINYL-TRNA SYNTHETASE"/>
    <property type="match status" value="1"/>
</dbReference>
<dbReference type="PANTHER" id="PTHR11956:SF5">
    <property type="entry name" value="ARGININE--TRNA LIGASE, CYTOPLASMIC"/>
    <property type="match status" value="1"/>
</dbReference>
<feature type="coiled-coil region" evidence="1">
    <location>
        <begin position="13"/>
        <end position="43"/>
    </location>
</feature>
<dbReference type="GO" id="GO:0006420">
    <property type="term" value="P:arginyl-tRNA aminoacylation"/>
    <property type="evidence" value="ECO:0007669"/>
    <property type="project" value="InterPro"/>
</dbReference>
<dbReference type="GO" id="GO:0004814">
    <property type="term" value="F:arginine-tRNA ligase activity"/>
    <property type="evidence" value="ECO:0007669"/>
    <property type="project" value="InterPro"/>
</dbReference>
<keyword evidence="1" id="KW-0175">Coiled coil</keyword>
<proteinExistence type="predicted"/>
<dbReference type="Pfam" id="PF00750">
    <property type="entry name" value="tRNA-synt_1d"/>
    <property type="match status" value="1"/>
</dbReference>